<dbReference type="GO" id="GO:0015193">
    <property type="term" value="F:L-proline transmembrane transporter activity"/>
    <property type="evidence" value="ECO:0007669"/>
    <property type="project" value="TreeGrafter"/>
</dbReference>
<feature type="transmembrane region" description="Helical" evidence="6">
    <location>
        <begin position="128"/>
        <end position="153"/>
    </location>
</feature>
<feature type="transmembrane region" description="Helical" evidence="6">
    <location>
        <begin position="470"/>
        <end position="498"/>
    </location>
</feature>
<dbReference type="Pfam" id="PF01490">
    <property type="entry name" value="Aa_trans"/>
    <property type="match status" value="1"/>
</dbReference>
<evidence type="ECO:0000256" key="2">
    <source>
        <dbReference type="ARBA" id="ARBA00022692"/>
    </source>
</evidence>
<evidence type="ECO:0000313" key="9">
    <source>
        <dbReference type="Proteomes" id="UP000727407"/>
    </source>
</evidence>
<dbReference type="PANTHER" id="PTHR22950">
    <property type="entry name" value="AMINO ACID TRANSPORTER"/>
    <property type="match status" value="1"/>
</dbReference>
<dbReference type="PANTHER" id="PTHR22950:SF188">
    <property type="entry name" value="PROTON-COUPLED AMINO ACID TRANSPORTER 1"/>
    <property type="match status" value="1"/>
</dbReference>
<evidence type="ECO:0000256" key="6">
    <source>
        <dbReference type="SAM" id="Phobius"/>
    </source>
</evidence>
<evidence type="ECO:0000313" key="8">
    <source>
        <dbReference type="EMBL" id="KAF5893702.1"/>
    </source>
</evidence>
<dbReference type="GO" id="GO:0005280">
    <property type="term" value="F:amino acid:proton symporter activity"/>
    <property type="evidence" value="ECO:0007669"/>
    <property type="project" value="TreeGrafter"/>
</dbReference>
<name>A0A8J4WWC7_CLAMG</name>
<feature type="transmembrane region" description="Helical" evidence="6">
    <location>
        <begin position="64"/>
        <end position="83"/>
    </location>
</feature>
<evidence type="ECO:0000256" key="1">
    <source>
        <dbReference type="ARBA" id="ARBA00004141"/>
    </source>
</evidence>
<evidence type="ECO:0000256" key="3">
    <source>
        <dbReference type="ARBA" id="ARBA00022989"/>
    </source>
</evidence>
<feature type="transmembrane region" description="Helical" evidence="6">
    <location>
        <begin position="438"/>
        <end position="458"/>
    </location>
</feature>
<feature type="transmembrane region" description="Helical" evidence="6">
    <location>
        <begin position="95"/>
        <end position="116"/>
    </location>
</feature>
<dbReference type="GO" id="GO:0005774">
    <property type="term" value="C:vacuolar membrane"/>
    <property type="evidence" value="ECO:0007669"/>
    <property type="project" value="TreeGrafter"/>
</dbReference>
<gene>
    <name evidence="8" type="primary">slc36a1</name>
    <name evidence="8" type="ORF">DAT39_016597</name>
</gene>
<sequence>MKNSVNVMSSLVCVEFVLYIVCLCAPQWLVEPGGECEGLFAICNTFKGFSSCTTFPAWMGSYSLTWIFLTNSSLLSLCTLIAIRPALSNGKRAIVALLLNTFSVAFCASALIAFIVSIENQMPEMDKFLGWAFYICCASLVYASLVSVALGFVEGSTSVEPGEASKRGDSLRQMQPSGAAMASDINYQDGPVFSENIASPADDDDDSIHPNSPSHRQSEYERIGGRAGSSFLQTLIHLLKGNIGTGLLGLPLAVKNAGLLMGPLSLLVMGIVAVHCMHILVKCSHHLSAKLGKPFLSYGEVVEYGMENVSWLRRHSVWGRHVVNLFLIITQLGFCCVYFVFLSDNIKQVIEAANGTTMDCNINETAVAVPSFDSRIYMVIFLPFIIILVFTRNLKFLAPFSFIANLVMCISLVLIYYYCLSHIPHPVNLPLVGKAVDYPLFFGTAIFAFEGIGVVLPLENKMQKPQNFNNVLYLGMGIVTMLYISLGTIGYICFGGRIGGSITLNLPDCWMYQAVKLLYSFGIFITYALQFYVPAEILIPPAVARVRPKWTLLVDLSIRVGLVLLT</sequence>
<evidence type="ECO:0000256" key="4">
    <source>
        <dbReference type="ARBA" id="ARBA00023136"/>
    </source>
</evidence>
<protein>
    <submittedName>
        <fullName evidence="8">Proton-coupled amino acid transporter 1-like isoform X1</fullName>
    </submittedName>
</protein>
<feature type="domain" description="Amino acid transporter transmembrane" evidence="7">
    <location>
        <begin position="228"/>
        <end position="565"/>
    </location>
</feature>
<keyword evidence="9" id="KW-1185">Reference proteome</keyword>
<feature type="transmembrane region" description="Helical" evidence="6">
    <location>
        <begin position="322"/>
        <end position="341"/>
    </location>
</feature>
<dbReference type="Proteomes" id="UP000727407">
    <property type="component" value="Unassembled WGS sequence"/>
</dbReference>
<feature type="transmembrane region" description="Helical" evidence="6">
    <location>
        <begin position="397"/>
        <end position="418"/>
    </location>
</feature>
<comment type="caution">
    <text evidence="8">The sequence shown here is derived from an EMBL/GenBank/DDBJ whole genome shotgun (WGS) entry which is preliminary data.</text>
</comment>
<feature type="transmembrane region" description="Helical" evidence="6">
    <location>
        <begin position="374"/>
        <end position="390"/>
    </location>
</feature>
<feature type="transmembrane region" description="Helical" evidence="6">
    <location>
        <begin position="260"/>
        <end position="281"/>
    </location>
</feature>
<accession>A0A8J4WWC7</accession>
<feature type="region of interest" description="Disordered" evidence="5">
    <location>
        <begin position="199"/>
        <end position="220"/>
    </location>
</feature>
<comment type="subcellular location">
    <subcellularLocation>
        <location evidence="1">Membrane</location>
        <topology evidence="1">Multi-pass membrane protein</topology>
    </subcellularLocation>
</comment>
<dbReference type="GO" id="GO:0015187">
    <property type="term" value="F:glycine transmembrane transporter activity"/>
    <property type="evidence" value="ECO:0007669"/>
    <property type="project" value="TreeGrafter"/>
</dbReference>
<keyword evidence="4 6" id="KW-0472">Membrane</keyword>
<keyword evidence="3 6" id="KW-1133">Transmembrane helix</keyword>
<reference evidence="8" key="1">
    <citation type="submission" date="2020-07" db="EMBL/GenBank/DDBJ databases">
        <title>Clarias magur genome sequencing, assembly and annotation.</title>
        <authorList>
            <person name="Kushwaha B."/>
            <person name="Kumar R."/>
            <person name="Das P."/>
            <person name="Joshi C.G."/>
            <person name="Kumar D."/>
            <person name="Nagpure N.S."/>
            <person name="Pandey M."/>
            <person name="Agarwal S."/>
            <person name="Srivastava S."/>
            <person name="Singh M."/>
            <person name="Sahoo L."/>
            <person name="Jayasankar P."/>
            <person name="Meher P.K."/>
            <person name="Koringa P.G."/>
            <person name="Iquebal M.A."/>
            <person name="Das S.P."/>
            <person name="Bit A."/>
            <person name="Patnaik S."/>
            <person name="Patel N."/>
            <person name="Shah T.M."/>
            <person name="Hinsu A."/>
            <person name="Jena J.K."/>
        </authorList>
    </citation>
    <scope>NUCLEOTIDE SEQUENCE</scope>
    <source>
        <strain evidence="8">CIFAMagur01</strain>
        <tissue evidence="8">Testis</tissue>
    </source>
</reference>
<feature type="transmembrane region" description="Helical" evidence="6">
    <location>
        <begin position="7"/>
        <end position="29"/>
    </location>
</feature>
<evidence type="ECO:0000256" key="5">
    <source>
        <dbReference type="SAM" id="MobiDB-lite"/>
    </source>
</evidence>
<dbReference type="InterPro" id="IPR013057">
    <property type="entry name" value="AA_transpt_TM"/>
</dbReference>
<proteinExistence type="predicted"/>
<dbReference type="OrthoDB" id="1684102at2759"/>
<keyword evidence="2 6" id="KW-0812">Transmembrane</keyword>
<dbReference type="AlphaFoldDB" id="A0A8J4WWC7"/>
<dbReference type="EMBL" id="QNUK01000418">
    <property type="protein sequence ID" value="KAF5893702.1"/>
    <property type="molecule type" value="Genomic_DNA"/>
</dbReference>
<feature type="non-terminal residue" evidence="8">
    <location>
        <position position="566"/>
    </location>
</feature>
<feature type="transmembrane region" description="Helical" evidence="6">
    <location>
        <begin position="235"/>
        <end position="254"/>
    </location>
</feature>
<dbReference type="GO" id="GO:0015180">
    <property type="term" value="F:L-alanine transmembrane transporter activity"/>
    <property type="evidence" value="ECO:0007669"/>
    <property type="project" value="TreeGrafter"/>
</dbReference>
<feature type="transmembrane region" description="Helical" evidence="6">
    <location>
        <begin position="518"/>
        <end position="539"/>
    </location>
</feature>
<organism evidence="8 9">
    <name type="scientific">Clarias magur</name>
    <name type="common">Asian catfish</name>
    <name type="synonym">Macropteronotus magur</name>
    <dbReference type="NCBI Taxonomy" id="1594786"/>
    <lineage>
        <taxon>Eukaryota</taxon>
        <taxon>Metazoa</taxon>
        <taxon>Chordata</taxon>
        <taxon>Craniata</taxon>
        <taxon>Vertebrata</taxon>
        <taxon>Euteleostomi</taxon>
        <taxon>Actinopterygii</taxon>
        <taxon>Neopterygii</taxon>
        <taxon>Teleostei</taxon>
        <taxon>Ostariophysi</taxon>
        <taxon>Siluriformes</taxon>
        <taxon>Clariidae</taxon>
        <taxon>Clarias</taxon>
    </lineage>
</organism>
<evidence type="ECO:0000259" key="7">
    <source>
        <dbReference type="Pfam" id="PF01490"/>
    </source>
</evidence>